<protein>
    <submittedName>
        <fullName evidence="4">Uncharacterized protein</fullName>
    </submittedName>
</protein>
<sequence length="621" mass="71338">MSMKLYEHLNQKRNGQAILKRLQWMEGQLSWIGEFNRKDLVTRFAISTQQASADIALYKEFAPNNIKFDNRSKVFFLSESFTPLFEHEPIEWLQQEQHKEVGNLLGLVDITGIPQKMEPKIFRTLNRCRKYETPVQVEIGAFSSSEKREDLICPHSIVVTPVRWHVRAWSGHRQKFIDLPISRILSAVPNDSRDWVSKEADREWLTEIPIILGPSEHLEPSQQQMVSNAYGMSDGVVAIPTKVCLVYYTLATMKLLNAVREYKGEAIDPKLNIRVVNYKELLPLVKYSPSFEWSNRLELSEEIQELSDQVEQSQCHITALLSSNYPLWLGSGFAKIAASYGAELCVTNGIMSTFMSAVDYKSSPLKTSFFPILLSFAGKGEDAIDTAENIANASNEAGIITCNSESEAVKKLSTIRCSYLFGKFPKRDKRFVNIKSILTLTALAEEYARKQFDLPLPELDLQSCAQQAEVIGMRAAEQFIENFSWRTKQLIVVGKGYNNPLEHVWKSILAEAGIMTPTWVDIKDFTHGDHRHVSLYQNHAFLLLEQPEIREYCDIFERRFGQIYPIERVSLAGMFREQFWLNLLTAIFFTHRLTYEQGYNGNRPPKNEQVHSWRGWGRLNN</sequence>
<evidence type="ECO:0000259" key="3">
    <source>
        <dbReference type="Pfam" id="PF26109"/>
    </source>
</evidence>
<name>A0A510I7M5_9VIBR</name>
<proteinExistence type="predicted"/>
<evidence type="ECO:0000313" key="5">
    <source>
        <dbReference type="Proteomes" id="UP000315115"/>
    </source>
</evidence>
<organism evidence="4 5">
    <name type="scientific">Vibrio rotiferianus</name>
    <dbReference type="NCBI Taxonomy" id="190895"/>
    <lineage>
        <taxon>Bacteria</taxon>
        <taxon>Pseudomonadati</taxon>
        <taxon>Pseudomonadota</taxon>
        <taxon>Gammaproteobacteria</taxon>
        <taxon>Vibrionales</taxon>
        <taxon>Vibrionaceae</taxon>
        <taxon>Vibrio</taxon>
    </lineage>
</organism>
<dbReference type="InterPro" id="IPR059019">
    <property type="entry name" value="WHD_CapW"/>
</dbReference>
<feature type="domain" description="DNA-binding transcriptional repressor CapW C-terminal dimerisation" evidence="2">
    <location>
        <begin position="208"/>
        <end position="261"/>
    </location>
</feature>
<evidence type="ECO:0000256" key="1">
    <source>
        <dbReference type="SAM" id="MobiDB-lite"/>
    </source>
</evidence>
<dbReference type="Proteomes" id="UP000315115">
    <property type="component" value="Chromosome 1"/>
</dbReference>
<dbReference type="RefSeq" id="WP_143692899.1">
    <property type="nucleotide sequence ID" value="NZ_AP019798.1"/>
</dbReference>
<dbReference type="InterPro" id="IPR059020">
    <property type="entry name" value="CapW_CTD"/>
</dbReference>
<feature type="domain" description="DNA-binding transcriptional repressor CapW winged helix-turn-helix" evidence="3">
    <location>
        <begin position="19"/>
        <end position="88"/>
    </location>
</feature>
<dbReference type="Pfam" id="PF26109">
    <property type="entry name" value="WHD_BrxR"/>
    <property type="match status" value="1"/>
</dbReference>
<reference evidence="5" key="1">
    <citation type="submission" date="2019-07" db="EMBL/GenBank/DDBJ databases">
        <title>Complete Genome Sequences of Vibrion rotiferianus strain AM7.</title>
        <authorList>
            <person name="Miyazaki K."/>
            <person name="Wiseschart A."/>
            <person name="Pootanakit K."/>
            <person name="Ishimori K."/>
            <person name="Kitahara K."/>
        </authorList>
    </citation>
    <scope>NUCLEOTIDE SEQUENCE [LARGE SCALE GENOMIC DNA]</scope>
    <source>
        <strain evidence="5">AM7</strain>
    </source>
</reference>
<dbReference type="Pfam" id="PF26107">
    <property type="entry name" value="BrxR_CTD"/>
    <property type="match status" value="1"/>
</dbReference>
<dbReference type="AlphaFoldDB" id="A0A510I7M5"/>
<feature type="region of interest" description="Disordered" evidence="1">
    <location>
        <begin position="600"/>
        <end position="621"/>
    </location>
</feature>
<accession>A0A510I7M5</accession>
<dbReference type="PROSITE" id="PS52050">
    <property type="entry name" value="WYL"/>
    <property type="match status" value="1"/>
</dbReference>
<evidence type="ECO:0000259" key="2">
    <source>
        <dbReference type="Pfam" id="PF26107"/>
    </source>
</evidence>
<gene>
    <name evidence="4" type="ORF">VroAM7_23880</name>
</gene>
<evidence type="ECO:0000313" key="4">
    <source>
        <dbReference type="EMBL" id="BBL89735.1"/>
    </source>
</evidence>
<dbReference type="EMBL" id="AP019798">
    <property type="protein sequence ID" value="BBL89735.1"/>
    <property type="molecule type" value="Genomic_DNA"/>
</dbReference>